<accession>A0ABP5EDE7</accession>
<name>A0ABP5EDE7_9PSEU</name>
<evidence type="ECO:0000313" key="3">
    <source>
        <dbReference type="Proteomes" id="UP001501116"/>
    </source>
</evidence>
<feature type="region of interest" description="Disordered" evidence="1">
    <location>
        <begin position="60"/>
        <end position="87"/>
    </location>
</feature>
<gene>
    <name evidence="2" type="ORF">GCM10009754_88380</name>
</gene>
<keyword evidence="3" id="KW-1185">Reference proteome</keyword>
<reference evidence="3" key="1">
    <citation type="journal article" date="2019" name="Int. J. Syst. Evol. Microbiol.">
        <title>The Global Catalogue of Microorganisms (GCM) 10K type strain sequencing project: providing services to taxonomists for standard genome sequencing and annotation.</title>
        <authorList>
            <consortium name="The Broad Institute Genomics Platform"/>
            <consortium name="The Broad Institute Genome Sequencing Center for Infectious Disease"/>
            <person name="Wu L."/>
            <person name="Ma J."/>
        </authorList>
    </citation>
    <scope>NUCLEOTIDE SEQUENCE [LARGE SCALE GENOMIC DNA]</scope>
    <source>
        <strain evidence="3">JCM 14545</strain>
    </source>
</reference>
<sequence>MLLTPETQATGSGPGTVKVVVNKISRGKKGLYGPTVRMDVTVATGNDPEANHGAHDFLCSTSNSVEPESGEEVSGKGGRMLSENPPLTLGTNRTYHCTFDVESLHDHGWLVLGPYELKVDYPYDLR</sequence>
<dbReference type="EMBL" id="BAAANN010000122">
    <property type="protein sequence ID" value="GAA1995863.1"/>
    <property type="molecule type" value="Genomic_DNA"/>
</dbReference>
<dbReference type="Proteomes" id="UP001501116">
    <property type="component" value="Unassembled WGS sequence"/>
</dbReference>
<comment type="caution">
    <text evidence="2">The sequence shown here is derived from an EMBL/GenBank/DDBJ whole genome shotgun (WGS) entry which is preliminary data.</text>
</comment>
<proteinExistence type="predicted"/>
<protein>
    <submittedName>
        <fullName evidence="2">Uncharacterized protein</fullName>
    </submittedName>
</protein>
<evidence type="ECO:0000313" key="2">
    <source>
        <dbReference type="EMBL" id="GAA1995863.1"/>
    </source>
</evidence>
<evidence type="ECO:0000256" key="1">
    <source>
        <dbReference type="SAM" id="MobiDB-lite"/>
    </source>
</evidence>
<organism evidence="2 3">
    <name type="scientific">Amycolatopsis minnesotensis</name>
    <dbReference type="NCBI Taxonomy" id="337894"/>
    <lineage>
        <taxon>Bacteria</taxon>
        <taxon>Bacillati</taxon>
        <taxon>Actinomycetota</taxon>
        <taxon>Actinomycetes</taxon>
        <taxon>Pseudonocardiales</taxon>
        <taxon>Pseudonocardiaceae</taxon>
        <taxon>Amycolatopsis</taxon>
    </lineage>
</organism>